<dbReference type="EnsemblPlants" id="TuG1812G0300005427.01.T01">
    <property type="protein sequence ID" value="TuG1812G0300005427.01.T01.cds410328"/>
    <property type="gene ID" value="TuG1812G0300005427.01"/>
</dbReference>
<protein>
    <submittedName>
        <fullName evidence="2">Uncharacterized protein</fullName>
    </submittedName>
</protein>
<organism evidence="2 3">
    <name type="scientific">Triticum urartu</name>
    <name type="common">Red wild einkorn</name>
    <name type="synonym">Crithodium urartu</name>
    <dbReference type="NCBI Taxonomy" id="4572"/>
    <lineage>
        <taxon>Eukaryota</taxon>
        <taxon>Viridiplantae</taxon>
        <taxon>Streptophyta</taxon>
        <taxon>Embryophyta</taxon>
        <taxon>Tracheophyta</taxon>
        <taxon>Spermatophyta</taxon>
        <taxon>Magnoliopsida</taxon>
        <taxon>Liliopsida</taxon>
        <taxon>Poales</taxon>
        <taxon>Poaceae</taxon>
        <taxon>BOP clade</taxon>
        <taxon>Pooideae</taxon>
        <taxon>Triticodae</taxon>
        <taxon>Triticeae</taxon>
        <taxon>Triticinae</taxon>
        <taxon>Triticum</taxon>
    </lineage>
</organism>
<keyword evidence="3" id="KW-1185">Reference proteome</keyword>
<sequence length="104" mass="11133">MPGNKKNKVASIDNVIKRLGKVTGAIKKGTGAAASTQVGRAKPAQRATVDSARGRRCGRTTVSRVASPIPSADSEDESEEGAEEDVEEDPVVEVEQTRSRRDWQ</sequence>
<name>A0A8R7Q042_TRIUA</name>
<evidence type="ECO:0000313" key="2">
    <source>
        <dbReference type="EnsemblPlants" id="TuG1812G0300005427.01.T01.cds410328"/>
    </source>
</evidence>
<feature type="compositionally biased region" description="Acidic residues" evidence="1">
    <location>
        <begin position="73"/>
        <end position="92"/>
    </location>
</feature>
<proteinExistence type="predicted"/>
<feature type="compositionally biased region" description="Basic and acidic residues" evidence="1">
    <location>
        <begin position="95"/>
        <end position="104"/>
    </location>
</feature>
<dbReference type="AlphaFoldDB" id="A0A8R7Q042"/>
<reference evidence="2" key="3">
    <citation type="submission" date="2022-06" db="UniProtKB">
        <authorList>
            <consortium name="EnsemblPlants"/>
        </authorList>
    </citation>
    <scope>IDENTIFICATION</scope>
</reference>
<reference evidence="3" key="1">
    <citation type="journal article" date="2013" name="Nature">
        <title>Draft genome of the wheat A-genome progenitor Triticum urartu.</title>
        <authorList>
            <person name="Ling H.Q."/>
            <person name="Zhao S."/>
            <person name="Liu D."/>
            <person name="Wang J."/>
            <person name="Sun H."/>
            <person name="Zhang C."/>
            <person name="Fan H."/>
            <person name="Li D."/>
            <person name="Dong L."/>
            <person name="Tao Y."/>
            <person name="Gao C."/>
            <person name="Wu H."/>
            <person name="Li Y."/>
            <person name="Cui Y."/>
            <person name="Guo X."/>
            <person name="Zheng S."/>
            <person name="Wang B."/>
            <person name="Yu K."/>
            <person name="Liang Q."/>
            <person name="Yang W."/>
            <person name="Lou X."/>
            <person name="Chen J."/>
            <person name="Feng M."/>
            <person name="Jian J."/>
            <person name="Zhang X."/>
            <person name="Luo G."/>
            <person name="Jiang Y."/>
            <person name="Liu J."/>
            <person name="Wang Z."/>
            <person name="Sha Y."/>
            <person name="Zhang B."/>
            <person name="Wu H."/>
            <person name="Tang D."/>
            <person name="Shen Q."/>
            <person name="Xue P."/>
            <person name="Zou S."/>
            <person name="Wang X."/>
            <person name="Liu X."/>
            <person name="Wang F."/>
            <person name="Yang Y."/>
            <person name="An X."/>
            <person name="Dong Z."/>
            <person name="Zhang K."/>
            <person name="Zhang X."/>
            <person name="Luo M.C."/>
            <person name="Dvorak J."/>
            <person name="Tong Y."/>
            <person name="Wang J."/>
            <person name="Yang H."/>
            <person name="Li Z."/>
            <person name="Wang D."/>
            <person name="Zhang A."/>
            <person name="Wang J."/>
        </authorList>
    </citation>
    <scope>NUCLEOTIDE SEQUENCE</scope>
    <source>
        <strain evidence="3">cv. G1812</strain>
    </source>
</reference>
<feature type="region of interest" description="Disordered" evidence="1">
    <location>
        <begin position="34"/>
        <end position="104"/>
    </location>
</feature>
<reference evidence="2" key="2">
    <citation type="submission" date="2018-03" db="EMBL/GenBank/DDBJ databases">
        <title>The Triticum urartu genome reveals the dynamic nature of wheat genome evolution.</title>
        <authorList>
            <person name="Ling H."/>
            <person name="Ma B."/>
            <person name="Shi X."/>
            <person name="Liu H."/>
            <person name="Dong L."/>
            <person name="Sun H."/>
            <person name="Cao Y."/>
            <person name="Gao Q."/>
            <person name="Zheng S."/>
            <person name="Li Y."/>
            <person name="Yu Y."/>
            <person name="Du H."/>
            <person name="Qi M."/>
            <person name="Li Y."/>
            <person name="Yu H."/>
            <person name="Cui Y."/>
            <person name="Wang N."/>
            <person name="Chen C."/>
            <person name="Wu H."/>
            <person name="Zhao Y."/>
            <person name="Zhang J."/>
            <person name="Li Y."/>
            <person name="Zhou W."/>
            <person name="Zhang B."/>
            <person name="Hu W."/>
            <person name="Eijk M."/>
            <person name="Tang J."/>
            <person name="Witsenboer H."/>
            <person name="Zhao S."/>
            <person name="Li Z."/>
            <person name="Zhang A."/>
            <person name="Wang D."/>
            <person name="Liang C."/>
        </authorList>
    </citation>
    <scope>NUCLEOTIDE SEQUENCE [LARGE SCALE GENOMIC DNA]</scope>
    <source>
        <strain evidence="2">cv. G1812</strain>
    </source>
</reference>
<dbReference type="Proteomes" id="UP000015106">
    <property type="component" value="Chromosome 3"/>
</dbReference>
<evidence type="ECO:0000256" key="1">
    <source>
        <dbReference type="SAM" id="MobiDB-lite"/>
    </source>
</evidence>
<evidence type="ECO:0000313" key="3">
    <source>
        <dbReference type="Proteomes" id="UP000015106"/>
    </source>
</evidence>
<dbReference type="Gramene" id="TuG1812G0300005427.01.T01">
    <property type="protein sequence ID" value="TuG1812G0300005427.01.T01.cds410328"/>
    <property type="gene ID" value="TuG1812G0300005427.01"/>
</dbReference>
<accession>A0A8R7Q042</accession>